<evidence type="ECO:0000256" key="2">
    <source>
        <dbReference type="ARBA" id="ARBA00023125"/>
    </source>
</evidence>
<evidence type="ECO:0000313" key="4">
    <source>
        <dbReference type="EMBL" id="CCP24377.1"/>
    </source>
</evidence>
<organism evidence="4 5">
    <name type="scientific">Mycoplasmopsis cynos (strain C142)</name>
    <name type="common">Mycoplasma cynos</name>
    <dbReference type="NCBI Taxonomy" id="1246955"/>
    <lineage>
        <taxon>Bacteria</taxon>
        <taxon>Bacillati</taxon>
        <taxon>Mycoplasmatota</taxon>
        <taxon>Mycoplasmoidales</taxon>
        <taxon>Metamycoplasmataceae</taxon>
        <taxon>Mycoplasmopsis</taxon>
    </lineage>
</organism>
<dbReference type="eggNOG" id="COG0732">
    <property type="taxonomic scope" value="Bacteria"/>
</dbReference>
<dbReference type="AlphaFoldDB" id="L0RW51"/>
<dbReference type="STRING" id="1246955.MCYN_0645"/>
<dbReference type="EMBL" id="HF559394">
    <property type="protein sequence ID" value="CCP24377.1"/>
    <property type="molecule type" value="Genomic_DNA"/>
</dbReference>
<gene>
    <name evidence="4" type="primary">MCYN0645</name>
    <name evidence="4" type="ordered locus">MCYN_0645</name>
</gene>
<dbReference type="KEGG" id="mcy:MCYN_0645"/>
<reference evidence="5" key="1">
    <citation type="journal article" date="2013" name="Genome Announc.">
        <title>Complete genome sequence of Mycoplasma cynos strain C142.</title>
        <authorList>
            <person name="Walker C.A."/>
            <person name="Mannering S.A."/>
            <person name="Shields S."/>
            <person name="Blake D.P."/>
            <person name="Brownlie J."/>
        </authorList>
    </citation>
    <scope>NUCLEOTIDE SEQUENCE [LARGE SCALE GENOMIC DNA]</scope>
    <source>
        <strain evidence="5">C142</strain>
    </source>
</reference>
<name>L0RW51_MYCC1</name>
<evidence type="ECO:0000313" key="5">
    <source>
        <dbReference type="Proteomes" id="UP000010466"/>
    </source>
</evidence>
<dbReference type="SUPFAM" id="SSF116734">
    <property type="entry name" value="DNA methylase specificity domain"/>
    <property type="match status" value="1"/>
</dbReference>
<dbReference type="PATRIC" id="fig|1246955.3.peg.582"/>
<keyword evidence="1" id="KW-0680">Restriction system</keyword>
<protein>
    <submittedName>
        <fullName evidence="4">Type I R/M system specificity subunit</fullName>
    </submittedName>
</protein>
<dbReference type="PANTHER" id="PTHR30408">
    <property type="entry name" value="TYPE-1 RESTRICTION ENZYME ECOKI SPECIFICITY PROTEIN"/>
    <property type="match status" value="1"/>
</dbReference>
<sequence length="225" mass="25482">MKMIVGKNLTILSTSLTKMTNVWEQERLGNLLDVSKIKNISNFFTRSDVFSVSKDFGVINQIEFLGRSFAGKHLKNYKILKTGQLVYTKSPLSNNPYGIIKCNNNIDGIVSSLYAVYQPKENVNPFFIAHFYSIDYRVNNLLKPLIAKGAKNTMNITDEAILGAMFRVPIINEQNKIAVIFSNIISLIALHQREDFQSLNQGYLVILIVDIGKLHLCILVFYLLS</sequence>
<dbReference type="PANTHER" id="PTHR30408:SF12">
    <property type="entry name" value="TYPE I RESTRICTION ENZYME MJAVIII SPECIFICITY SUBUNIT"/>
    <property type="match status" value="1"/>
</dbReference>
<dbReference type="InterPro" id="IPR044946">
    <property type="entry name" value="Restrct_endonuc_typeI_TRD_sf"/>
</dbReference>
<accession>L0RW51</accession>
<dbReference type="InterPro" id="IPR052021">
    <property type="entry name" value="Type-I_RS_S_subunit"/>
</dbReference>
<feature type="transmembrane region" description="Helical" evidence="3">
    <location>
        <begin position="203"/>
        <end position="224"/>
    </location>
</feature>
<evidence type="ECO:0000256" key="3">
    <source>
        <dbReference type="SAM" id="Phobius"/>
    </source>
</evidence>
<dbReference type="GO" id="GO:0009307">
    <property type="term" value="P:DNA restriction-modification system"/>
    <property type="evidence" value="ECO:0007669"/>
    <property type="project" value="UniProtKB-KW"/>
</dbReference>
<keyword evidence="2" id="KW-0238">DNA-binding</keyword>
<keyword evidence="3" id="KW-0472">Membrane</keyword>
<dbReference type="Gene3D" id="3.90.220.20">
    <property type="entry name" value="DNA methylase specificity domains"/>
    <property type="match status" value="1"/>
</dbReference>
<keyword evidence="3" id="KW-0812">Transmembrane</keyword>
<keyword evidence="3" id="KW-1133">Transmembrane helix</keyword>
<proteinExistence type="predicted"/>
<evidence type="ECO:0000256" key="1">
    <source>
        <dbReference type="ARBA" id="ARBA00022747"/>
    </source>
</evidence>
<dbReference type="GO" id="GO:0003677">
    <property type="term" value="F:DNA binding"/>
    <property type="evidence" value="ECO:0007669"/>
    <property type="project" value="UniProtKB-KW"/>
</dbReference>
<dbReference type="Proteomes" id="UP000010466">
    <property type="component" value="Chromosome"/>
</dbReference>
<keyword evidence="5" id="KW-1185">Reference proteome</keyword>
<dbReference type="HOGENOM" id="CLU_1228777_0_0_14"/>